<protein>
    <submittedName>
        <fullName evidence="1">HOLLIDAY JUNCTION RESOLVASE HOMOLOGOUS RECOMBINATION</fullName>
    </submittedName>
</protein>
<dbReference type="EMBL" id="BK015664">
    <property type="protein sequence ID" value="DAE18810.1"/>
    <property type="molecule type" value="Genomic_DNA"/>
</dbReference>
<proteinExistence type="predicted"/>
<dbReference type="InterPro" id="IPR011335">
    <property type="entry name" value="Restrct_endonuc-II-like"/>
</dbReference>
<dbReference type="Gene3D" id="3.40.1350.10">
    <property type="match status" value="1"/>
</dbReference>
<evidence type="ECO:0000313" key="1">
    <source>
        <dbReference type="EMBL" id="DAE18810.1"/>
    </source>
</evidence>
<organism evidence="1">
    <name type="scientific">Myoviridae sp. ct3mI7</name>
    <dbReference type="NCBI Taxonomy" id="2825028"/>
    <lineage>
        <taxon>Viruses</taxon>
        <taxon>Duplodnaviria</taxon>
        <taxon>Heunggongvirae</taxon>
        <taxon>Uroviricota</taxon>
        <taxon>Caudoviricetes</taxon>
    </lineage>
</organism>
<dbReference type="GO" id="GO:0003676">
    <property type="term" value="F:nucleic acid binding"/>
    <property type="evidence" value="ECO:0007669"/>
    <property type="project" value="InterPro"/>
</dbReference>
<reference evidence="1" key="1">
    <citation type="journal article" date="2021" name="Proc. Natl. Acad. Sci. U.S.A.">
        <title>A Catalog of Tens of Thousands of Viruses from Human Metagenomes Reveals Hidden Associations with Chronic Diseases.</title>
        <authorList>
            <person name="Tisza M.J."/>
            <person name="Buck C.B."/>
        </authorList>
    </citation>
    <scope>NUCLEOTIDE SEQUENCE</scope>
    <source>
        <strain evidence="1">Ct3mI7</strain>
    </source>
</reference>
<sequence>MGKSQRNKGKRGERELANYLRDYGYDCRRGQQYSGSNGDADVVGLSGIHIECKRVERLNLYDAIQQAINDTQAEQIPAGKEIYPSVFHRRNRGSWLVTMRLEDWINLYREWDAGRQLDGG</sequence>
<accession>A0A8S5QIJ6</accession>
<dbReference type="SUPFAM" id="SSF52980">
    <property type="entry name" value="Restriction endonuclease-like"/>
    <property type="match status" value="1"/>
</dbReference>
<name>A0A8S5QIJ6_9CAUD</name>
<dbReference type="InterPro" id="IPR011856">
    <property type="entry name" value="tRNA_endonuc-like_dom_sf"/>
</dbReference>